<dbReference type="RefSeq" id="WP_134115641.1">
    <property type="nucleotide sequence ID" value="NZ_SODF01000001.1"/>
</dbReference>
<gene>
    <name evidence="2" type="ORF">EV650_0921</name>
</gene>
<protein>
    <submittedName>
        <fullName evidence="2">Uncharacterized protein</fullName>
    </submittedName>
</protein>
<dbReference type="EMBL" id="SODF01000001">
    <property type="protein sequence ID" value="TDW22089.1"/>
    <property type="molecule type" value="Genomic_DNA"/>
</dbReference>
<evidence type="ECO:0000313" key="3">
    <source>
        <dbReference type="Proteomes" id="UP000295447"/>
    </source>
</evidence>
<feature type="region of interest" description="Disordered" evidence="1">
    <location>
        <begin position="1293"/>
        <end position="1313"/>
    </location>
</feature>
<organism evidence="2 3">
    <name type="scientific">Kribbella kalugense</name>
    <dbReference type="NCBI Taxonomy" id="2512221"/>
    <lineage>
        <taxon>Bacteria</taxon>
        <taxon>Bacillati</taxon>
        <taxon>Actinomycetota</taxon>
        <taxon>Actinomycetes</taxon>
        <taxon>Propionibacteriales</taxon>
        <taxon>Kribbellaceae</taxon>
        <taxon>Kribbella</taxon>
    </lineage>
</organism>
<proteinExistence type="predicted"/>
<dbReference type="InterPro" id="IPR045392">
    <property type="entry name" value="DUF6519"/>
</dbReference>
<sequence>MNGGDLTRSTFRSYRHYSGVRMQQGRVQLDADWNEQLDVAAYRDETRSADVIGASGVPKVDGGFGVDVVEDDLLLTTGRAWVGGLLCEIDGEVTRVTDQSSPTSVAVASLVLDGAELQAHDWIEALDAAGSVGSARVESVDVGSRTIALETAIGAATEVRRRTSYCTQPDLPEPEHTSLPVSTGPRVLDLADGNYLVYLDAWQRAVTSVDDPSLTESALGVDTTTRSQVVWQVRLLDLAGVPGEAELDAALAAAATATGRMAARAVPPPDSIDLCRPTPAGGYIGLENQLYRIQVYDVNAGKPVIVWSRENGSVVTRWLGNVRPDVLEVESIGRDAVLGFSPGDLVELYDDTRVLQGLPGTLVRLKNAQGNQLTLETPASIDDFGSNPQVRRWDGSVTVDSDDWFLLEKGVEVRFPAGGTFDRHDYWLVPARSSQAGIEWPEDSSGRPLAQLPSGVAHHLTKIAVLRRDAGVITVVDDRRDRFPALTALAAEDIALSNTVCDLPATATVQDALDILCRANDLRRHNRLLHGYGIVSGLAVHCGDETAPANQRVHAAVPTAERQTAFRDAADADLRRHVTVQPGSAIDADGNDLDLAAPTVVDVLSEIGGLGDVLNPDGDGEVCVVLRGESVVVTKYEPEPPRDFLQGTLLKDIYDDCIASPFNWIKRQLTPGDGTDPIADQKAYRLRTALTNLATYVANPKSGGNVFVAETEDALLRDFYTGLRKRLQSETFCALFDDARPYPDYPATLTGIRTVSGVGSHARARSRPGGTEIWTVGAGLNPLTPSTLVNRYDLDSETLIARIDPIAGRELPPGESGSSTTAAVTDVTFSPDGKLVAVAVPTRDDNDTIFRVGEISGTTVNWRPAATICGVRLVTMATTAVDPGFVYAVGLRRRTTTKSGFNLKEFEGAGVWRIPFDNVPDNLAAIQGTEQLNPVGPLAIGLDGAAVVSCGTPGSPATSYNRLRVINISANGPTLGIEIGLQTDGTDDLTVQTVRSLLPFNLQLRTLVYTVSGRGTSRALVGFNCADGSPLHTAVSLEALSGTISLAMVGGRVVLAGSDDTTAIVYDPSTGALVDGLRIPVQVTPTSMTIEPTPLKLGPFILPPRRLTVLNLVSNSLTVIDTSIIGGTTFDLGPLTAYRRKAVEAFGDLVGGFTQYVKDCAFDHFLVRPPKAPPTKDLDLAAVSIRGGSVYRVCNFARRRYVKSFPTVGYWMSLVPLLPFLREQLVKFACTVLTDRFAAYSTEDHDNSTDRVPASTLLGFLETVQGEDPLALFRQGKDSVTRSARLARSGEWTEARNTLRRSTPAEPAPSEDITQLRTRLEALETQLANLQGETK</sequence>
<dbReference type="SUPFAM" id="SSF82171">
    <property type="entry name" value="DPP6 N-terminal domain-like"/>
    <property type="match status" value="1"/>
</dbReference>
<keyword evidence="3" id="KW-1185">Reference proteome</keyword>
<dbReference type="OrthoDB" id="134981at2"/>
<dbReference type="Proteomes" id="UP000295447">
    <property type="component" value="Unassembled WGS sequence"/>
</dbReference>
<name>A0A4R7ZVH1_9ACTN</name>
<comment type="caution">
    <text evidence="2">The sequence shown here is derived from an EMBL/GenBank/DDBJ whole genome shotgun (WGS) entry which is preliminary data.</text>
</comment>
<accession>A0A4R7ZVH1</accession>
<reference evidence="2 3" key="1">
    <citation type="submission" date="2019-03" db="EMBL/GenBank/DDBJ databases">
        <title>Genomic Encyclopedia of Type Strains, Phase III (KMG-III): the genomes of soil and plant-associated and newly described type strains.</title>
        <authorList>
            <person name="Whitman W."/>
        </authorList>
    </citation>
    <scope>NUCLEOTIDE SEQUENCE [LARGE SCALE GENOMIC DNA]</scope>
    <source>
        <strain evidence="2 3">VKM Ac-2570</strain>
    </source>
</reference>
<dbReference type="Pfam" id="PF20129">
    <property type="entry name" value="DUF6519"/>
    <property type="match status" value="3"/>
</dbReference>
<evidence type="ECO:0000313" key="2">
    <source>
        <dbReference type="EMBL" id="TDW22089.1"/>
    </source>
</evidence>
<evidence type="ECO:0000256" key="1">
    <source>
        <dbReference type="SAM" id="MobiDB-lite"/>
    </source>
</evidence>